<dbReference type="Proteomes" id="UP000306602">
    <property type="component" value="Unassembled WGS sequence"/>
</dbReference>
<organism evidence="4 5">
    <name type="scientific">Aliishimia ponticola</name>
    <dbReference type="NCBI Taxonomy" id="2499833"/>
    <lineage>
        <taxon>Bacteria</taxon>
        <taxon>Pseudomonadati</taxon>
        <taxon>Pseudomonadota</taxon>
        <taxon>Alphaproteobacteria</taxon>
        <taxon>Rhodobacterales</taxon>
        <taxon>Paracoccaceae</taxon>
        <taxon>Aliishimia</taxon>
    </lineage>
</organism>
<dbReference type="EMBL" id="SRKY01000003">
    <property type="protein sequence ID" value="THH36033.1"/>
    <property type="molecule type" value="Genomic_DNA"/>
</dbReference>
<feature type="signal peptide" evidence="2">
    <location>
        <begin position="1"/>
        <end position="27"/>
    </location>
</feature>
<name>A0A4V3XK91_9RHOB</name>
<dbReference type="Gene3D" id="2.40.160.20">
    <property type="match status" value="1"/>
</dbReference>
<reference evidence="4 5" key="1">
    <citation type="submission" date="2019-04" db="EMBL/GenBank/DDBJ databases">
        <title>Shimia ponticola sp. nov., isolated from seawater.</title>
        <authorList>
            <person name="Kim Y.-O."/>
            <person name="Yoon J.-H."/>
        </authorList>
    </citation>
    <scope>NUCLEOTIDE SEQUENCE [LARGE SCALE GENOMIC DNA]</scope>
    <source>
        <strain evidence="4 5">MYP11</strain>
    </source>
</reference>
<accession>A0A4V3XK91</accession>
<evidence type="ECO:0000313" key="5">
    <source>
        <dbReference type="Proteomes" id="UP000306602"/>
    </source>
</evidence>
<feature type="domain" description="Outer membrane protein beta-barrel" evidence="3">
    <location>
        <begin position="18"/>
        <end position="225"/>
    </location>
</feature>
<sequence>MTTRLARFSFVSAITVTAIFGATQALAAPDISVYLGFQQAGNSDINGNDPAGVGAFSFPASWDGKSFEAPPHYGIRATWWQTERFGWAVDFNHTKIYGSDSTLASSGFSTLEFTDGLNNLTVGPVWRWPTADGRWTPYAGVGAGIVIPHVEVQTAAAAPETLGYQVAGPSVAWNAGIQYAVNDRWAIFGEYKGTYSWIDADLDGGGSIDFEVDTHAINFGVTYRFN</sequence>
<evidence type="ECO:0000256" key="1">
    <source>
        <dbReference type="ARBA" id="ARBA00022729"/>
    </source>
</evidence>
<keyword evidence="1 2" id="KW-0732">Signal</keyword>
<evidence type="ECO:0000259" key="3">
    <source>
        <dbReference type="Pfam" id="PF13505"/>
    </source>
</evidence>
<dbReference type="Pfam" id="PF13505">
    <property type="entry name" value="OMP_b-brl"/>
    <property type="match status" value="1"/>
</dbReference>
<dbReference type="InterPro" id="IPR027385">
    <property type="entry name" value="Beta-barrel_OMP"/>
</dbReference>
<gene>
    <name evidence="4" type="ORF">E4Z66_13280</name>
</gene>
<dbReference type="InterPro" id="IPR011250">
    <property type="entry name" value="OMP/PagP_B-barrel"/>
</dbReference>
<evidence type="ECO:0000313" key="4">
    <source>
        <dbReference type="EMBL" id="THH36033.1"/>
    </source>
</evidence>
<dbReference type="SUPFAM" id="SSF56925">
    <property type="entry name" value="OMPA-like"/>
    <property type="match status" value="1"/>
</dbReference>
<dbReference type="OrthoDB" id="9810784at2"/>
<evidence type="ECO:0000256" key="2">
    <source>
        <dbReference type="SAM" id="SignalP"/>
    </source>
</evidence>
<proteinExistence type="predicted"/>
<feature type="chain" id="PRO_5020380888" evidence="2">
    <location>
        <begin position="28"/>
        <end position="226"/>
    </location>
</feature>
<protein>
    <submittedName>
        <fullName evidence="4">Porin family protein</fullName>
    </submittedName>
</protein>
<comment type="caution">
    <text evidence="4">The sequence shown here is derived from an EMBL/GenBank/DDBJ whole genome shotgun (WGS) entry which is preliminary data.</text>
</comment>
<dbReference type="RefSeq" id="WP_136463502.1">
    <property type="nucleotide sequence ID" value="NZ_SRKY01000003.1"/>
</dbReference>
<keyword evidence="5" id="KW-1185">Reference proteome</keyword>
<dbReference type="AlphaFoldDB" id="A0A4V3XK91"/>